<organism evidence="1 2">
    <name type="scientific">Paramuricea clavata</name>
    <name type="common">Red gorgonian</name>
    <name type="synonym">Violescent sea-whip</name>
    <dbReference type="NCBI Taxonomy" id="317549"/>
    <lineage>
        <taxon>Eukaryota</taxon>
        <taxon>Metazoa</taxon>
        <taxon>Cnidaria</taxon>
        <taxon>Anthozoa</taxon>
        <taxon>Octocorallia</taxon>
        <taxon>Malacalcyonacea</taxon>
        <taxon>Plexauridae</taxon>
        <taxon>Paramuricea</taxon>
    </lineage>
</organism>
<dbReference type="OrthoDB" id="5980136at2759"/>
<name>A0A6S7IU11_PARCT</name>
<reference evidence="1" key="1">
    <citation type="submission" date="2020-04" db="EMBL/GenBank/DDBJ databases">
        <authorList>
            <person name="Alioto T."/>
            <person name="Alioto T."/>
            <person name="Gomez Garrido J."/>
        </authorList>
    </citation>
    <scope>NUCLEOTIDE SEQUENCE</scope>
    <source>
        <strain evidence="1">A484AB</strain>
    </source>
</reference>
<accession>A0A6S7IU11</accession>
<dbReference type="InterPro" id="IPR031248">
    <property type="entry name" value="RNF213"/>
</dbReference>
<evidence type="ECO:0000313" key="2">
    <source>
        <dbReference type="Proteomes" id="UP001152795"/>
    </source>
</evidence>
<dbReference type="GO" id="GO:0004842">
    <property type="term" value="F:ubiquitin-protein transferase activity"/>
    <property type="evidence" value="ECO:0007669"/>
    <property type="project" value="InterPro"/>
</dbReference>
<gene>
    <name evidence="1" type="ORF">PACLA_8A062623</name>
</gene>
<protein>
    <submittedName>
        <fullName evidence="1">Uncharacterized protein</fullName>
    </submittedName>
</protein>
<dbReference type="PANTHER" id="PTHR22605:SF16">
    <property type="entry name" value="E3 UBIQUITIN-PROTEIN LIGASE RNF213"/>
    <property type="match status" value="1"/>
</dbReference>
<dbReference type="EMBL" id="CACRXK020010989">
    <property type="protein sequence ID" value="CAB4020509.1"/>
    <property type="molecule type" value="Genomic_DNA"/>
</dbReference>
<keyword evidence="2" id="KW-1185">Reference proteome</keyword>
<dbReference type="PANTHER" id="PTHR22605">
    <property type="entry name" value="RZ-TYPE DOMAIN-CONTAINING PROTEIN"/>
    <property type="match status" value="1"/>
</dbReference>
<proteinExistence type="predicted"/>
<evidence type="ECO:0000313" key="1">
    <source>
        <dbReference type="EMBL" id="CAB4020509.1"/>
    </source>
</evidence>
<sequence length="514" mass="59094">MLLGTDQDIQGIAAIIKPPVEDVVQFLKEHIQHDIRCIARSTGNNDDEAVQIIHLVLAGIVNNLGQQGGYQNIDCNLTTKDSRIVWEEAFMTTYLNPVLSAISHLLQDNLRRMVRDKRLGNNRLMRLIHEVDGPNYESITELDPMCPALWRYRKKITLEYVSFKFQEYSQGRDKADRCEVLAEFLKKEHQLRALQHFPDIIKLQRLLFEEFHRRLDRNEAEEFTLGKFLKRAPQIKEQFSALVNSFRMAWKIVRSSLTQDGPYSISQEMCRIEVTNSTPVSMFLPAKSGQGRCALALNNFLVTLHNDFIGRCKSLLKDESGPPEIPLANVTKAHLVAYDPEKDFLPMILAHCDYSLKVGEETTVEFNWKCLERQLVNRFIRGRPRLTSLVELFVFSKDICDGEVFEALKRKIRQEELTRPVQEQILNELNQLTDVCDVLKSLHIAIGFLSSAGGPPSMSIHKYLHSGLKMTPRNGLKSVKAEQFCQLQHIVSLWLLLSLERARVLTKRKQVCKK</sequence>
<comment type="caution">
    <text evidence="1">The sequence shown here is derived from an EMBL/GenBank/DDBJ whole genome shotgun (WGS) entry which is preliminary data.</text>
</comment>
<dbReference type="GO" id="GO:0016887">
    <property type="term" value="F:ATP hydrolysis activity"/>
    <property type="evidence" value="ECO:0007669"/>
    <property type="project" value="InterPro"/>
</dbReference>
<dbReference type="Proteomes" id="UP001152795">
    <property type="component" value="Unassembled WGS sequence"/>
</dbReference>
<dbReference type="AlphaFoldDB" id="A0A6S7IU11"/>